<dbReference type="Proteomes" id="UP000283210">
    <property type="component" value="Chromosome 16"/>
</dbReference>
<dbReference type="SUPFAM" id="SSF81606">
    <property type="entry name" value="PP2C-like"/>
    <property type="match status" value="1"/>
</dbReference>
<dbReference type="GO" id="GO:0060271">
    <property type="term" value="P:cilium assembly"/>
    <property type="evidence" value="ECO:0007669"/>
    <property type="project" value="InterPro"/>
</dbReference>
<feature type="signal peptide" evidence="7">
    <location>
        <begin position="1"/>
        <end position="30"/>
    </location>
</feature>
<evidence type="ECO:0000256" key="2">
    <source>
        <dbReference type="ARBA" id="ARBA00022801"/>
    </source>
</evidence>
<keyword evidence="6" id="KW-0812">Transmembrane</keyword>
<evidence type="ECO:0000259" key="8">
    <source>
        <dbReference type="PROSITE" id="PS51746"/>
    </source>
</evidence>
<evidence type="ECO:0000256" key="4">
    <source>
        <dbReference type="RuleBase" id="RU003465"/>
    </source>
</evidence>
<feature type="region of interest" description="Disordered" evidence="5">
    <location>
        <begin position="1280"/>
        <end position="1306"/>
    </location>
</feature>
<dbReference type="PROSITE" id="PS51746">
    <property type="entry name" value="PPM_2"/>
    <property type="match status" value="1"/>
</dbReference>
<reference evidence="9 10" key="2">
    <citation type="submission" date="2019-01" db="EMBL/GenBank/DDBJ databases">
        <title>A chromosome length genome reference of the Java medaka (oryzias javanicus).</title>
        <authorList>
            <person name="Herpin A."/>
            <person name="Takehana Y."/>
            <person name="Naruse K."/>
            <person name="Ansai S."/>
            <person name="Kawaguchi M."/>
        </authorList>
    </citation>
    <scope>NUCLEOTIDE SEQUENCE [LARGE SCALE GENOMIC DNA]</scope>
    <source>
        <strain evidence="9">RS831</strain>
        <tissue evidence="9">Whole body</tissue>
    </source>
</reference>
<dbReference type="GO" id="GO:0046872">
    <property type="term" value="F:metal ion binding"/>
    <property type="evidence" value="ECO:0007669"/>
    <property type="project" value="UniProtKB-KW"/>
</dbReference>
<dbReference type="GO" id="GO:0036038">
    <property type="term" value="C:MKS complex"/>
    <property type="evidence" value="ECO:0007669"/>
    <property type="project" value="InterPro"/>
</dbReference>
<keyword evidence="6" id="KW-0472">Membrane</keyword>
<evidence type="ECO:0000313" key="10">
    <source>
        <dbReference type="Proteomes" id="UP000283210"/>
    </source>
</evidence>
<dbReference type="PROSITE" id="PS01032">
    <property type="entry name" value="PPM_1"/>
    <property type="match status" value="1"/>
</dbReference>
<evidence type="ECO:0000256" key="5">
    <source>
        <dbReference type="SAM" id="MobiDB-lite"/>
    </source>
</evidence>
<dbReference type="InterPro" id="IPR019170">
    <property type="entry name" value="Meckelin"/>
</dbReference>
<sequence>MATGTLLFVVDRQMLCLTLFFVIHTHLFHCQQFTIPFKDPSGCAVEEFFDISSLSCAKCGANQRQSSSGLGCICQTGYKTKNFSSDKVPFTCEQCPPDKPAVTKDGFGCIRCPGRLNDNGNCQCPSGNILVERYVNGTFFDEARCEACIGNSPAFTAPNSNGDRCERCQATFSNTFCVCTPPNALAGGLCFPPGSLSTNVNPSVSYAQLAFSLQSAWFVENLYSSAAACLVFSNLTACQALGNMCVMNMHSFSGLSTDACSLFNSISRSKAALSSVQDISYWRANLPWLYYGDEPGLASQVLQNRPVPISFSFRGPKKNTDIQLLAAVYNVRGEFLKWEPIGGNNLQLCPEPAFKQAAAFSFGTTYKEMCELSVAELLAIHPEPLFYDLFMDLGGGDNRKLLPLPTLVQNQQYNGQFINQGSMKNWYLSRRIFLVDALSGREKTLSSLPKVIRVATSIQIRFQLVPRTQEGQIYPPLVSVSYTDVLIKEANSQTVSVTFSVEYEMDQSEARTKTDTALGVLGGLAVLYSLLKTVSWKRRIASPLIDMETMLKFLLFYAGDLANVFFVVTVGTGLYWLIFYKAQQFVSVLLPLPAQEEQFETYIGCAFALKAVQFLHKLILQVTVDVFLIDWERPRSKGSRTVPATGEAKQEPSPVSIWRTYFVANEWNELQTIRKISPTFQIMAVLFFLEVLGFSSLALRDPWSTLERSPAAYTPPYSLILRYGLAATLWICIGLLQVIFFTVFYEHFVEDKIRQFVDLCSVSNISVLLFSHRCFGYYIHGRSVHGHADTNMEEMNNNLKRERESLCGQRGLLPNTEIQTFQVSFTNRLRQQYDRIQDSLSRRNRPSRLIDASAANLSDLQFRAYNTMNHFLGSIIDHAHPEMDYIVKDKLTMERVIGMEFLEPIDKSIFYNDERHSFSDVLFYGNEATLLIFDTLFFCVVDLGSQNFVLAAVLTYLQQAIFRFIRNTLGRRNLVNKTLQLSARSTMPVASQLLRGLPRAKVFAFGLAPCQHHQAHFFPVTLWPMSRQTSLVLERQQPSRSYQSSSVLCSYNLTPPQVNSILKANEYSFKVPEFDGKNVSSVLGFESNQLPANAPIEDRRSAATCLQTRGMLLGVFDGHAGCACAQALCERLFYYIAVSLLPHDTLCELEAAVEAGRPLSPILQWHKHPNDYFSREAQNLYFNSLRTYWQELIDLTSPGEIPDTREALLSAFKRLDNDISLEAQVGDPNAFLHYWVLRVAFSGATACVAHIDGPDLFIANAGDARAVLGVQEEDGSFTAHTLSNDHSAQNESEVARIRSEHPPSERKTVIRQDRLLGLLMPFRAFGDVKFKWSIELQKRVLESGPDQLHENEHTKFIPPNYHTPPYLTAEPEITHHRLRPQDRFMVIGSDGLWETLHRQEVVRIVGEYLTGVHQCQPLKVGGYKVTLGQMQGLLEERKTRMSSAFEDQNSATHLMRHAVGNNEFGTVDHERLSKMLSLPEELARMYRDDITIIITQFNPHVIGAQRQEGQS</sequence>
<dbReference type="SMART" id="SM00332">
    <property type="entry name" value="PP2Cc"/>
    <property type="match status" value="1"/>
</dbReference>
<evidence type="ECO:0000256" key="6">
    <source>
        <dbReference type="SAM" id="Phobius"/>
    </source>
</evidence>
<name>A0A437CIV5_ORYJA</name>
<feature type="transmembrane region" description="Helical" evidence="6">
    <location>
        <begin position="720"/>
        <end position="745"/>
    </location>
</feature>
<keyword evidence="6" id="KW-1133">Transmembrane helix</keyword>
<organism evidence="9 10">
    <name type="scientific">Oryzias javanicus</name>
    <name type="common">Javanese ricefish</name>
    <name type="synonym">Aplocheilus javanicus</name>
    <dbReference type="NCBI Taxonomy" id="123683"/>
    <lineage>
        <taxon>Eukaryota</taxon>
        <taxon>Metazoa</taxon>
        <taxon>Chordata</taxon>
        <taxon>Craniata</taxon>
        <taxon>Vertebrata</taxon>
        <taxon>Euteleostomi</taxon>
        <taxon>Actinopterygii</taxon>
        <taxon>Neopterygii</taxon>
        <taxon>Teleostei</taxon>
        <taxon>Neoteleostei</taxon>
        <taxon>Acanthomorphata</taxon>
        <taxon>Ovalentaria</taxon>
        <taxon>Atherinomorphae</taxon>
        <taxon>Beloniformes</taxon>
        <taxon>Adrianichthyidae</taxon>
        <taxon>Oryziinae</taxon>
        <taxon>Oryzias</taxon>
    </lineage>
</organism>
<evidence type="ECO:0000256" key="1">
    <source>
        <dbReference type="ARBA" id="ARBA00022723"/>
    </source>
</evidence>
<feature type="compositionally biased region" description="Basic and acidic residues" evidence="5">
    <location>
        <begin position="1293"/>
        <end position="1306"/>
    </location>
</feature>
<dbReference type="Gene3D" id="3.60.40.10">
    <property type="entry name" value="PPM-type phosphatase domain"/>
    <property type="match status" value="1"/>
</dbReference>
<comment type="similarity">
    <text evidence="4">Belongs to the PP2C family.</text>
</comment>
<dbReference type="InterPro" id="IPR036457">
    <property type="entry name" value="PPM-type-like_dom_sf"/>
</dbReference>
<dbReference type="GO" id="GO:0004721">
    <property type="term" value="F:phosphoprotein phosphatase activity"/>
    <property type="evidence" value="ECO:0007669"/>
    <property type="project" value="UniProtKB-KW"/>
</dbReference>
<keyword evidence="10" id="KW-1185">Reference proteome</keyword>
<dbReference type="Pfam" id="PF00481">
    <property type="entry name" value="PP2C"/>
    <property type="match status" value="1"/>
</dbReference>
<evidence type="ECO:0000256" key="7">
    <source>
        <dbReference type="SAM" id="SignalP"/>
    </source>
</evidence>
<dbReference type="InterPro" id="IPR001932">
    <property type="entry name" value="PPM-type_phosphatase-like_dom"/>
</dbReference>
<proteinExistence type="inferred from homology"/>
<dbReference type="Pfam" id="PF09773">
    <property type="entry name" value="Meckelin"/>
    <property type="match status" value="1"/>
</dbReference>
<feature type="compositionally biased region" description="Polar residues" evidence="5">
    <location>
        <begin position="1280"/>
        <end position="1292"/>
    </location>
</feature>
<keyword evidence="1" id="KW-0479">Metal-binding</keyword>
<feature type="chain" id="PRO_5019316926" description="PPM-type phosphatase domain-containing protein" evidence="7">
    <location>
        <begin position="31"/>
        <end position="1511"/>
    </location>
</feature>
<dbReference type="CDD" id="cd00143">
    <property type="entry name" value="PP2Cc"/>
    <property type="match status" value="1"/>
</dbReference>
<dbReference type="PANTHER" id="PTHR21274">
    <property type="entry name" value="MECKELIN"/>
    <property type="match status" value="1"/>
</dbReference>
<dbReference type="InterPro" id="IPR000222">
    <property type="entry name" value="PP2C_BS"/>
</dbReference>
<reference evidence="9 10" key="1">
    <citation type="submission" date="2018-11" db="EMBL/GenBank/DDBJ databases">
        <authorList>
            <person name="Lopez-Roques C."/>
            <person name="Donnadieu C."/>
            <person name="Bouchez O."/>
            <person name="Klopp C."/>
            <person name="Cabau C."/>
            <person name="Zahm M."/>
        </authorList>
    </citation>
    <scope>NUCLEOTIDE SEQUENCE [LARGE SCALE GENOMIC DNA]</scope>
    <source>
        <strain evidence="9">RS831</strain>
        <tissue evidence="9">Whole body</tissue>
    </source>
</reference>
<keyword evidence="3 4" id="KW-0904">Protein phosphatase</keyword>
<keyword evidence="7" id="KW-0732">Signal</keyword>
<protein>
    <recommendedName>
        <fullName evidence="8">PPM-type phosphatase domain-containing protein</fullName>
    </recommendedName>
</protein>
<evidence type="ECO:0000256" key="3">
    <source>
        <dbReference type="ARBA" id="ARBA00022912"/>
    </source>
</evidence>
<feature type="transmembrane region" description="Helical" evidence="6">
    <location>
        <begin position="554"/>
        <end position="578"/>
    </location>
</feature>
<dbReference type="EMBL" id="CM012452">
    <property type="protein sequence ID" value="RVE62625.1"/>
    <property type="molecule type" value="Genomic_DNA"/>
</dbReference>
<feature type="domain" description="PPM-type phosphatase" evidence="8">
    <location>
        <begin position="1082"/>
        <end position="1497"/>
    </location>
</feature>
<gene>
    <name evidence="9" type="ORF">OJAV_G00159180</name>
</gene>
<evidence type="ECO:0000313" key="9">
    <source>
        <dbReference type="EMBL" id="RVE62625.1"/>
    </source>
</evidence>
<accession>A0A437CIV5</accession>
<dbReference type="OrthoDB" id="419138at2759"/>
<dbReference type="PANTHER" id="PTHR21274:SF2">
    <property type="entry name" value="MECKELIN"/>
    <property type="match status" value="1"/>
</dbReference>
<keyword evidence="2 4" id="KW-0378">Hydrolase</keyword>